<dbReference type="AlphaFoldDB" id="A0A327KSV1"/>
<dbReference type="RefSeq" id="WP_111355574.1">
    <property type="nucleotide sequence ID" value="NZ_NPEU01000017.1"/>
</dbReference>
<dbReference type="InterPro" id="IPR006016">
    <property type="entry name" value="UspA"/>
</dbReference>
<evidence type="ECO:0000313" key="3">
    <source>
        <dbReference type="EMBL" id="RAI41441.1"/>
    </source>
</evidence>
<proteinExistence type="inferred from homology"/>
<dbReference type="PANTHER" id="PTHR46268">
    <property type="entry name" value="STRESS RESPONSE PROTEIN NHAX"/>
    <property type="match status" value="1"/>
</dbReference>
<accession>A0A327KSV1</accession>
<sequence>MSYATVMVHVGIDAASDARVRLASGLAERFHATLIGVAGVGPRPPFAAEGLVVDFGPSAEEKLAMTEELGSLGAHFRALVGPGNRPVEWRGSLDFPIEAVSRAARAAALIVIGSGPQPDDVFRSLDPGSVILRAGRPVVLVPADVERLAPAKILVAWKDTREARRALTDALPFLHEADKVMVAEVCPAADEAAARQNLDEVGRYLARHRIAVAATVTLHDEGSATEALVRLAREERVDLIVAGGYGHSRLGEWMFGGVTRGLLTGSPVCCLLSH</sequence>
<gene>
    <name evidence="3" type="ORF">CH338_03090</name>
</gene>
<evidence type="ECO:0000256" key="1">
    <source>
        <dbReference type="ARBA" id="ARBA00008791"/>
    </source>
</evidence>
<dbReference type="Pfam" id="PF00582">
    <property type="entry name" value="Usp"/>
    <property type="match status" value="1"/>
</dbReference>
<feature type="domain" description="UspA" evidence="2">
    <location>
        <begin position="152"/>
        <end position="271"/>
    </location>
</feature>
<protein>
    <recommendedName>
        <fullName evidence="2">UspA domain-containing protein</fullName>
    </recommendedName>
</protein>
<evidence type="ECO:0000313" key="4">
    <source>
        <dbReference type="Proteomes" id="UP000248863"/>
    </source>
</evidence>
<dbReference type="EMBL" id="NPEU01000017">
    <property type="protein sequence ID" value="RAI41441.1"/>
    <property type="molecule type" value="Genomic_DNA"/>
</dbReference>
<dbReference type="CDD" id="cd00293">
    <property type="entry name" value="USP-like"/>
    <property type="match status" value="1"/>
</dbReference>
<dbReference type="Gene3D" id="3.40.50.12370">
    <property type="match status" value="1"/>
</dbReference>
<reference evidence="3 4" key="1">
    <citation type="submission" date="2017-07" db="EMBL/GenBank/DDBJ databases">
        <title>Draft Genome Sequences of Select Purple Nonsulfur Bacteria.</title>
        <authorList>
            <person name="Lasarre B."/>
            <person name="Mckinlay J.B."/>
        </authorList>
    </citation>
    <scope>NUCLEOTIDE SEQUENCE [LARGE SCALE GENOMIC DNA]</scope>
    <source>
        <strain evidence="3 4">DSM 11907</strain>
    </source>
</reference>
<dbReference type="SUPFAM" id="SSF52402">
    <property type="entry name" value="Adenine nucleotide alpha hydrolases-like"/>
    <property type="match status" value="2"/>
</dbReference>
<dbReference type="OrthoDB" id="9804721at2"/>
<comment type="similarity">
    <text evidence="1">Belongs to the universal stress protein A family.</text>
</comment>
<dbReference type="PANTHER" id="PTHR46268:SF15">
    <property type="entry name" value="UNIVERSAL STRESS PROTEIN HP_0031"/>
    <property type="match status" value="1"/>
</dbReference>
<organism evidence="3 4">
    <name type="scientific">Rhodoplanes elegans</name>
    <dbReference type="NCBI Taxonomy" id="29408"/>
    <lineage>
        <taxon>Bacteria</taxon>
        <taxon>Pseudomonadati</taxon>
        <taxon>Pseudomonadota</taxon>
        <taxon>Alphaproteobacteria</taxon>
        <taxon>Hyphomicrobiales</taxon>
        <taxon>Nitrobacteraceae</taxon>
        <taxon>Rhodoplanes</taxon>
    </lineage>
</organism>
<keyword evidence="4" id="KW-1185">Reference proteome</keyword>
<evidence type="ECO:0000259" key="2">
    <source>
        <dbReference type="Pfam" id="PF00582"/>
    </source>
</evidence>
<name>A0A327KSV1_9BRAD</name>
<dbReference type="Proteomes" id="UP000248863">
    <property type="component" value="Unassembled WGS sequence"/>
</dbReference>
<comment type="caution">
    <text evidence="3">The sequence shown here is derived from an EMBL/GenBank/DDBJ whole genome shotgun (WGS) entry which is preliminary data.</text>
</comment>